<proteinExistence type="predicted"/>
<name>A0A6C0BUN0_9ZZZZ</name>
<feature type="region of interest" description="Disordered" evidence="1">
    <location>
        <begin position="129"/>
        <end position="174"/>
    </location>
</feature>
<accession>A0A6C0BUN0</accession>
<dbReference type="EMBL" id="MN739246">
    <property type="protein sequence ID" value="QHS95279.1"/>
    <property type="molecule type" value="Genomic_DNA"/>
</dbReference>
<organism evidence="2">
    <name type="scientific">viral metagenome</name>
    <dbReference type="NCBI Taxonomy" id="1070528"/>
    <lineage>
        <taxon>unclassified sequences</taxon>
        <taxon>metagenomes</taxon>
        <taxon>organismal metagenomes</taxon>
    </lineage>
</organism>
<sequence>MKILKISKDSSMDEIDIVKINNKNILKSLTKISTSQGNNKLKLLYRWKYKSNYYNCYGWNDGESGFENKHELPPYGENNFLEKDSSEELLFGDIFIIKKDLTDKKMFDLTVIEYSEFYNYAYGGFEDCDSTSDEEEYNTEEEDEDYIPKSEEEEEEDLGDYNEDEDLEEDKNCY</sequence>
<dbReference type="AlphaFoldDB" id="A0A6C0BUN0"/>
<protein>
    <submittedName>
        <fullName evidence="2">Uncharacterized protein</fullName>
    </submittedName>
</protein>
<reference evidence="2" key="1">
    <citation type="journal article" date="2020" name="Nature">
        <title>Giant virus diversity and host interactions through global metagenomics.</title>
        <authorList>
            <person name="Schulz F."/>
            <person name="Roux S."/>
            <person name="Paez-Espino D."/>
            <person name="Jungbluth S."/>
            <person name="Walsh D.A."/>
            <person name="Denef V.J."/>
            <person name="McMahon K.D."/>
            <person name="Konstantinidis K.T."/>
            <person name="Eloe-Fadrosh E.A."/>
            <person name="Kyrpides N.C."/>
            <person name="Woyke T."/>
        </authorList>
    </citation>
    <scope>NUCLEOTIDE SEQUENCE</scope>
    <source>
        <strain evidence="2">GVMAG-M-3300018428-35</strain>
    </source>
</reference>
<evidence type="ECO:0000313" key="2">
    <source>
        <dbReference type="EMBL" id="QHS95279.1"/>
    </source>
</evidence>
<evidence type="ECO:0000256" key="1">
    <source>
        <dbReference type="SAM" id="MobiDB-lite"/>
    </source>
</evidence>